<feature type="region of interest" description="Disordered" evidence="1">
    <location>
        <begin position="986"/>
        <end position="1055"/>
    </location>
</feature>
<feature type="region of interest" description="Disordered" evidence="1">
    <location>
        <begin position="139"/>
        <end position="169"/>
    </location>
</feature>
<keyword evidence="4" id="KW-1185">Reference proteome</keyword>
<feature type="region of interest" description="Disordered" evidence="1">
    <location>
        <begin position="913"/>
        <end position="933"/>
    </location>
</feature>
<feature type="compositionally biased region" description="Low complexity" evidence="1">
    <location>
        <begin position="1292"/>
        <end position="1314"/>
    </location>
</feature>
<evidence type="ECO:0000256" key="2">
    <source>
        <dbReference type="SAM" id="Phobius"/>
    </source>
</evidence>
<feature type="region of interest" description="Disordered" evidence="1">
    <location>
        <begin position="1347"/>
        <end position="1374"/>
    </location>
</feature>
<feature type="compositionally biased region" description="Basic and acidic residues" evidence="1">
    <location>
        <begin position="44"/>
        <end position="65"/>
    </location>
</feature>
<feature type="compositionally biased region" description="Low complexity" evidence="1">
    <location>
        <begin position="1357"/>
        <end position="1374"/>
    </location>
</feature>
<dbReference type="InterPro" id="IPR036770">
    <property type="entry name" value="Ankyrin_rpt-contain_sf"/>
</dbReference>
<evidence type="ECO:0000313" key="3">
    <source>
        <dbReference type="EMBL" id="GLC55811.1"/>
    </source>
</evidence>
<reference evidence="3 4" key="1">
    <citation type="journal article" date="2023" name="Commun. Biol.">
        <title>Reorganization of the ancestral sex-determining regions during the evolution of trioecy in Pleodorina starrii.</title>
        <authorList>
            <person name="Takahashi K."/>
            <person name="Suzuki S."/>
            <person name="Kawai-Toyooka H."/>
            <person name="Yamamoto K."/>
            <person name="Hamaji T."/>
            <person name="Ootsuki R."/>
            <person name="Yamaguchi H."/>
            <person name="Kawachi M."/>
            <person name="Higashiyama T."/>
            <person name="Nozaki H."/>
        </authorList>
    </citation>
    <scope>NUCLEOTIDE SEQUENCE [LARGE SCALE GENOMIC DNA]</scope>
    <source>
        <strain evidence="3 4">NIES-4479</strain>
    </source>
</reference>
<keyword evidence="2" id="KW-0812">Transmembrane</keyword>
<feature type="compositionally biased region" description="Low complexity" evidence="1">
    <location>
        <begin position="1420"/>
        <end position="1434"/>
    </location>
</feature>
<accession>A0A9W6BP16</accession>
<feature type="region of interest" description="Disordered" evidence="1">
    <location>
        <begin position="1677"/>
        <end position="1703"/>
    </location>
</feature>
<feature type="region of interest" description="Disordered" evidence="1">
    <location>
        <begin position="453"/>
        <end position="485"/>
    </location>
</feature>
<feature type="region of interest" description="Disordered" evidence="1">
    <location>
        <begin position="1292"/>
        <end position="1317"/>
    </location>
</feature>
<feature type="region of interest" description="Disordered" evidence="1">
    <location>
        <begin position="1136"/>
        <end position="1213"/>
    </location>
</feature>
<proteinExistence type="predicted"/>
<evidence type="ECO:0000313" key="4">
    <source>
        <dbReference type="Proteomes" id="UP001165080"/>
    </source>
</evidence>
<feature type="compositionally biased region" description="Low complexity" evidence="1">
    <location>
        <begin position="1192"/>
        <end position="1213"/>
    </location>
</feature>
<feature type="region of interest" description="Disordered" evidence="1">
    <location>
        <begin position="41"/>
        <end position="66"/>
    </location>
</feature>
<feature type="region of interest" description="Disordered" evidence="1">
    <location>
        <begin position="1408"/>
        <end position="1449"/>
    </location>
</feature>
<feature type="compositionally biased region" description="Low complexity" evidence="1">
    <location>
        <begin position="346"/>
        <end position="357"/>
    </location>
</feature>
<feature type="compositionally biased region" description="Low complexity" evidence="1">
    <location>
        <begin position="916"/>
        <end position="929"/>
    </location>
</feature>
<dbReference type="Proteomes" id="UP001165080">
    <property type="component" value="Unassembled WGS sequence"/>
</dbReference>
<feature type="compositionally biased region" description="Low complexity" evidence="1">
    <location>
        <begin position="1677"/>
        <end position="1697"/>
    </location>
</feature>
<protein>
    <submittedName>
        <fullName evidence="3">Uncharacterized protein</fullName>
    </submittedName>
</protein>
<dbReference type="EMBL" id="BRXU01000014">
    <property type="protein sequence ID" value="GLC55811.1"/>
    <property type="molecule type" value="Genomic_DNA"/>
</dbReference>
<feature type="compositionally biased region" description="Low complexity" evidence="1">
    <location>
        <begin position="403"/>
        <end position="420"/>
    </location>
</feature>
<feature type="transmembrane region" description="Helical" evidence="2">
    <location>
        <begin position="12"/>
        <end position="33"/>
    </location>
</feature>
<feature type="compositionally biased region" description="Acidic residues" evidence="1">
    <location>
        <begin position="461"/>
        <end position="470"/>
    </location>
</feature>
<feature type="transmembrane region" description="Helical" evidence="2">
    <location>
        <begin position="1803"/>
        <end position="1824"/>
    </location>
</feature>
<sequence length="2019" mass="202008">MLAAGATPLQRALALSVIVGIGSLLLQLVLRLWRFPGSSLKSTKVKDDETQPDREVQDKGPHDAAEVPCSAKFSRGLRAKAPSWAPETFFSSQSMRAAPLHIHQHYLQVRSLALQALWPCRAISAPPATEQRVLAPILLHPPDAADPPSSSAPPATRDNPSGDDSSEPLTAIAAPSALSSTAALSPKHIAVAAAAAAGATDIANGHPSVCNVVGGDALPPDTDCRPDNISSPYDTARLLINQAFAQPYTPLFTLGRVALKIPDRDPGDLPPPDVWTRPYCDALEGEGIALVGAYVRHGCIHIVLDFLDLAMGPAGGGGAGGSGTAHNYHTLRHGRHLLRSERGEGIHSSSGGSSSSSSRRRSGRVAAAAEHEGAAGAGLLNQFGGRASAPGDLLPRAAPGRESQAQQQQQQQSRQRQLQLGRRNAPARVFSATAVAVAGSAARTTVLARNAAAAGGLGRDEDGDDDDDDGNAGAAARGPLHPLSARRLRQLRRASVSSLLSGAPAAQGLPGVAAAAVAAPSPSPRDGAASGAALASASVPSSMPSAAAASRLLESLSPAMLVELLGPGVGVGGQTVTVQLPLGGGAWSVQTLAAGAAAAPAAAALPSPPPVPPPDLTCISPPCILAGAPVPVVLYAAGTGMQGVAAGHGAGGDGGGEGGGGGAPLTVHVRFRGAYQPCRASLLGDQMPVEALSQVLPLDALRRAEVLCLQLPAPPPQPGLMWVECQRGGLLGAALPVLVAPNAGVWREVAALQEDAVQEGGGRMASAQRLVMDLGLWLDYLYSAPPPPQEATARQRPEAIDAGDGGGAIAVGAAEEQHPAASGTGSAGGVGGGGRGLGRLFGRSLLRLLSDAELAEAAVQEHLPPAAPLPPSPSRQCQGGLRLLEEMLTLAEEQQQQQQDRELQAGQQWGGRLESGGAAAADPAAADLAGAEEGEEMAARLHLLAPHVGVAYGSSPGPNTDGAGAAEVGLSEYFRAISDPVSHRVDTAAPAATATEEEEAAASTVCAGPQWREPAAAATAPSVPSRLDGGSGMPGGAAGGSGGGSVTAVAVPPPPPPLRLLDEGSSRELGSSAALELLCLGADPTDGAGPSFSSGYGAGPGASVDALGPGGAAAAAAAVAGGGCSRVSSGGLTLAAAAPPPPHAQSLYNGRWQLPPPLPSPPGEEKDGLAAQQEPVSASAGDGRTPPPPQQPQQLTTTQTPLAQPGGSSGVGVSVGMQPVEVCGSSPVVSSELLALGPTDAATLSQALMSFAPPTRGSGSLNLPPVRTDSSRTELRSWDSLTEVALAVSGPLSATPLSSSTTAASPSPSPGLSLQLCAGGEGPRVRALGQAAATSAVAGAAGPLPGVAAPPLPPSPQGGEAPAAAGSTPGGPVAEAHGFAGFTLAPEAGPAAEGFAGAGPAAISSGFAPDAAGATDRQTAAPPAAASPEPAAAAAGGGPGTGSSSAAPLPPQGACWPAAAAEASARLRARMRHLGLGLLAFSVRRGWVATTAELLSGLARLGVSLAEADAGVAAREGGMGLLHLAVTARRPELLRALPAAAAAAAAGAAAGGESASPSTSPRFSWDVGARGPMGLTPLHLATALDDGGEVAALLLASFPGAPAAWFTAADDGGCTPAEMAAQARLEGLSELARVAEGAGWQRQLAQSRPQQLEGLQVLQRLGQLQCDPQEQIGLRVQQGPQQGPQQGAQLQQGQPQPASTCSDADAASVEAAAAAVVLVRHAAVAAGGGVERGCKGSPEGSAAAASTTVARLNRWWLAPVPLVPSQRRRPQWDASWLRTSLTGFTDPRVEAQYRMHRAASLGVVDRTCGLLFLLLFLLPALNLARQQRARELASHCLFNAGLLGPYLLAAAAPATFRAHRDAALMATDVVKAALVLLALLHALPLPRVWADFARGHKDVLMLVVMKPLAEQISVRAALLQRAAAVVSDAHIYARVLYGGAVVPALARAVLQNAAALLLLLVLDVRARRRFQEAAAAAASSCRCGGAAVATAASEETAAVVDSGGVDVHGRPTEGHLKAD</sequence>
<organism evidence="3 4">
    <name type="scientific">Pleodorina starrii</name>
    <dbReference type="NCBI Taxonomy" id="330485"/>
    <lineage>
        <taxon>Eukaryota</taxon>
        <taxon>Viridiplantae</taxon>
        <taxon>Chlorophyta</taxon>
        <taxon>core chlorophytes</taxon>
        <taxon>Chlorophyceae</taxon>
        <taxon>CS clade</taxon>
        <taxon>Chlamydomonadales</taxon>
        <taxon>Volvocaceae</taxon>
        <taxon>Pleodorina</taxon>
    </lineage>
</organism>
<comment type="caution">
    <text evidence="3">The sequence shown here is derived from an EMBL/GenBank/DDBJ whole genome shotgun (WGS) entry which is preliminary data.</text>
</comment>
<name>A0A9W6BP16_9CHLO</name>
<feature type="compositionally biased region" description="Low complexity" evidence="1">
    <location>
        <begin position="146"/>
        <end position="155"/>
    </location>
</feature>
<evidence type="ECO:0000256" key="1">
    <source>
        <dbReference type="SAM" id="MobiDB-lite"/>
    </source>
</evidence>
<dbReference type="Gene3D" id="1.25.40.20">
    <property type="entry name" value="Ankyrin repeat-containing domain"/>
    <property type="match status" value="1"/>
</dbReference>
<keyword evidence="2" id="KW-1133">Transmembrane helix</keyword>
<feature type="transmembrane region" description="Helical" evidence="2">
    <location>
        <begin position="1836"/>
        <end position="1856"/>
    </location>
</feature>
<feature type="region of interest" description="Disordered" evidence="1">
    <location>
        <begin position="343"/>
        <end position="425"/>
    </location>
</feature>
<keyword evidence="2" id="KW-0472">Membrane</keyword>
<feature type="compositionally biased region" description="Gly residues" evidence="1">
    <location>
        <begin position="1029"/>
        <end position="1045"/>
    </location>
</feature>
<gene>
    <name evidence="3" type="primary">PLEST010068</name>
    <name evidence="3" type="ORF">PLESTB_001031400</name>
</gene>